<comment type="caution">
    <text evidence="1">The sequence shown here is derived from an EMBL/GenBank/DDBJ whole genome shotgun (WGS) entry which is preliminary data.</text>
</comment>
<reference evidence="1" key="1">
    <citation type="submission" date="2021-10" db="EMBL/GenBank/DDBJ databases">
        <title>The complete genome sequence of Leeia sp. TBRC 13508.</title>
        <authorList>
            <person name="Charoenyingcharoen P."/>
            <person name="Yukphan P."/>
        </authorList>
    </citation>
    <scope>NUCLEOTIDE SEQUENCE</scope>
    <source>
        <strain evidence="1">TBRC 13508</strain>
    </source>
</reference>
<dbReference type="Proteomes" id="UP001165395">
    <property type="component" value="Unassembled WGS sequence"/>
</dbReference>
<keyword evidence="2" id="KW-1185">Reference proteome</keyword>
<organism evidence="1 2">
    <name type="scientific">Leeia speluncae</name>
    <dbReference type="NCBI Taxonomy" id="2884804"/>
    <lineage>
        <taxon>Bacteria</taxon>
        <taxon>Pseudomonadati</taxon>
        <taxon>Pseudomonadota</taxon>
        <taxon>Betaproteobacteria</taxon>
        <taxon>Neisseriales</taxon>
        <taxon>Leeiaceae</taxon>
        <taxon>Leeia</taxon>
    </lineage>
</organism>
<proteinExistence type="predicted"/>
<evidence type="ECO:0000313" key="1">
    <source>
        <dbReference type="EMBL" id="MCB6182929.1"/>
    </source>
</evidence>
<gene>
    <name evidence="1" type="ORF">LIN78_05125</name>
</gene>
<name>A0ABS8D427_9NEIS</name>
<evidence type="ECO:0008006" key="3">
    <source>
        <dbReference type="Google" id="ProtNLM"/>
    </source>
</evidence>
<dbReference type="EMBL" id="JAJBZT010000002">
    <property type="protein sequence ID" value="MCB6182929.1"/>
    <property type="molecule type" value="Genomic_DNA"/>
</dbReference>
<dbReference type="RefSeq" id="WP_227179160.1">
    <property type="nucleotide sequence ID" value="NZ_JAJBZT010000002.1"/>
</dbReference>
<protein>
    <recommendedName>
        <fullName evidence="3">SMI1/KNR4 family protein</fullName>
    </recommendedName>
</protein>
<evidence type="ECO:0000313" key="2">
    <source>
        <dbReference type="Proteomes" id="UP001165395"/>
    </source>
</evidence>
<sequence length="143" mass="16504">MKPFFFNTPIIPTEFRFPEAYEHMLLNDAWPKLDPWAPLALDMPNSLMYYSSMLLKFKNAPLIPFAMICDETGFCNDGYVVLACFDGSDLSGDPIVRIYDYGSPKDTPWDNLSYPNFLAWLADAKKESDQHLLYLREIEDEAD</sequence>
<accession>A0ABS8D427</accession>